<protein>
    <submittedName>
        <fullName evidence="1">Uncharacterized protein</fullName>
    </submittedName>
</protein>
<reference evidence="1 2" key="1">
    <citation type="submission" date="2019-02" db="EMBL/GenBank/DDBJ databases">
        <title>Deep-cultivation of Planctomycetes and their phenomic and genomic characterization uncovers novel biology.</title>
        <authorList>
            <person name="Wiegand S."/>
            <person name="Jogler M."/>
            <person name="Boedeker C."/>
            <person name="Pinto D."/>
            <person name="Vollmers J."/>
            <person name="Rivas-Marin E."/>
            <person name="Kohn T."/>
            <person name="Peeters S.H."/>
            <person name="Heuer A."/>
            <person name="Rast P."/>
            <person name="Oberbeckmann S."/>
            <person name="Bunk B."/>
            <person name="Jeske O."/>
            <person name="Meyerdierks A."/>
            <person name="Storesund J.E."/>
            <person name="Kallscheuer N."/>
            <person name="Luecker S."/>
            <person name="Lage O.M."/>
            <person name="Pohl T."/>
            <person name="Merkel B.J."/>
            <person name="Hornburger P."/>
            <person name="Mueller R.-W."/>
            <person name="Bruemmer F."/>
            <person name="Labrenz M."/>
            <person name="Spormann A.M."/>
            <person name="Op den Camp H."/>
            <person name="Overmann J."/>
            <person name="Amann R."/>
            <person name="Jetten M.S.M."/>
            <person name="Mascher T."/>
            <person name="Medema M.H."/>
            <person name="Devos D.P."/>
            <person name="Kaster A.-K."/>
            <person name="Ovreas L."/>
            <person name="Rohde M."/>
            <person name="Galperin M.Y."/>
            <person name="Jogler C."/>
        </authorList>
    </citation>
    <scope>NUCLEOTIDE SEQUENCE [LARGE SCALE GENOMIC DNA]</scope>
    <source>
        <strain evidence="1 2">Mal33</strain>
    </source>
</reference>
<name>A0A518ILV5_9BACT</name>
<dbReference type="AlphaFoldDB" id="A0A518ILV5"/>
<sequence length="232" mass="25339">MTVGVSAARLDSSVGVFRVPSFLPRSVDRVASCHSSLSDRRGRCLYGNERIGVGQLWRLAGQSAAIAFPRSGFGRIGSDPKHVDVYGSRRSKPLARARFPFIGPFAAAALRLSRAPVPSGSWSAEFPDGSRTNIRARFSAIGDRRCLFASGNDRRIFPHRHVVAASLRRVLFGHPAAASRVAQLTRYPVTFPRPFGSAGSTVMVSVGKPENVGRGLVFWTDSLRPRLRPRNR</sequence>
<dbReference type="Proteomes" id="UP000316770">
    <property type="component" value="Chromosome"/>
</dbReference>
<keyword evidence="2" id="KW-1185">Reference proteome</keyword>
<evidence type="ECO:0000313" key="1">
    <source>
        <dbReference type="EMBL" id="QDV54072.1"/>
    </source>
</evidence>
<proteinExistence type="predicted"/>
<dbReference type="EMBL" id="CP036318">
    <property type="protein sequence ID" value="QDV54072.1"/>
    <property type="molecule type" value="Genomic_DNA"/>
</dbReference>
<accession>A0A518ILV5</accession>
<gene>
    <name evidence="1" type="ORF">Mal33_00130</name>
</gene>
<evidence type="ECO:0000313" key="2">
    <source>
        <dbReference type="Proteomes" id="UP000316770"/>
    </source>
</evidence>
<organism evidence="1 2">
    <name type="scientific">Rosistilla oblonga</name>
    <dbReference type="NCBI Taxonomy" id="2527990"/>
    <lineage>
        <taxon>Bacteria</taxon>
        <taxon>Pseudomonadati</taxon>
        <taxon>Planctomycetota</taxon>
        <taxon>Planctomycetia</taxon>
        <taxon>Pirellulales</taxon>
        <taxon>Pirellulaceae</taxon>
        <taxon>Rosistilla</taxon>
    </lineage>
</organism>